<comment type="caution">
    <text evidence="1">The sequence shown here is derived from an EMBL/GenBank/DDBJ whole genome shotgun (WGS) entry which is preliminary data.</text>
</comment>
<organism evidence="1 2">
    <name type="scientific">Colletotrichum godetiae</name>
    <dbReference type="NCBI Taxonomy" id="1209918"/>
    <lineage>
        <taxon>Eukaryota</taxon>
        <taxon>Fungi</taxon>
        <taxon>Dikarya</taxon>
        <taxon>Ascomycota</taxon>
        <taxon>Pezizomycotina</taxon>
        <taxon>Sordariomycetes</taxon>
        <taxon>Hypocreomycetidae</taxon>
        <taxon>Glomerellales</taxon>
        <taxon>Glomerellaceae</taxon>
        <taxon>Colletotrichum</taxon>
        <taxon>Colletotrichum acutatum species complex</taxon>
    </lineage>
</organism>
<name>A0AAJ0AW96_9PEZI</name>
<dbReference type="GeneID" id="85462701"/>
<dbReference type="EMBL" id="JAHMHR010000004">
    <property type="protein sequence ID" value="KAK1691485.1"/>
    <property type="molecule type" value="Genomic_DNA"/>
</dbReference>
<proteinExistence type="predicted"/>
<evidence type="ECO:0000313" key="1">
    <source>
        <dbReference type="EMBL" id="KAK1691485.1"/>
    </source>
</evidence>
<dbReference type="Proteomes" id="UP001224890">
    <property type="component" value="Unassembled WGS sequence"/>
</dbReference>
<protein>
    <submittedName>
        <fullName evidence="1">Uncharacterized protein</fullName>
    </submittedName>
</protein>
<evidence type="ECO:0000313" key="2">
    <source>
        <dbReference type="Proteomes" id="UP001224890"/>
    </source>
</evidence>
<dbReference type="RefSeq" id="XP_060435180.1">
    <property type="nucleotide sequence ID" value="XM_060578175.1"/>
</dbReference>
<dbReference type="AlphaFoldDB" id="A0AAJ0AW96"/>
<keyword evidence="2" id="KW-1185">Reference proteome</keyword>
<gene>
    <name evidence="1" type="ORF">BDP55DRAFT_711094</name>
</gene>
<accession>A0AAJ0AW96</accession>
<reference evidence="1" key="1">
    <citation type="submission" date="2021-06" db="EMBL/GenBank/DDBJ databases">
        <title>Comparative genomics, transcriptomics and evolutionary studies reveal genomic signatures of adaptation to plant cell wall in hemibiotrophic fungi.</title>
        <authorList>
            <consortium name="DOE Joint Genome Institute"/>
            <person name="Baroncelli R."/>
            <person name="Diaz J.F."/>
            <person name="Benocci T."/>
            <person name="Peng M."/>
            <person name="Battaglia E."/>
            <person name="Haridas S."/>
            <person name="Andreopoulos W."/>
            <person name="Labutti K."/>
            <person name="Pangilinan J."/>
            <person name="Floch G.L."/>
            <person name="Makela M.R."/>
            <person name="Henrissat B."/>
            <person name="Grigoriev I.V."/>
            <person name="Crouch J.A."/>
            <person name="De Vries R.P."/>
            <person name="Sukno S.A."/>
            <person name="Thon M.R."/>
        </authorList>
    </citation>
    <scope>NUCLEOTIDE SEQUENCE</scope>
    <source>
        <strain evidence="1">CBS 193.32</strain>
    </source>
</reference>
<sequence length="168" mass="18379">MVGNYCADLTGERQILVSRAPSRRFKFHLIAGVVPRSVLLPDESPIPITVKPGSKEGDVSMSQVHAGRRAHHLVGWDVSIPVSSTTNTVLAARTFDLLVAGAPREPGETRMIRRSADAVWSREGRSERLTSNLSNRQAHTVLGRGGRRFCDPISLPHAPCNDSQMYGQ</sequence>